<evidence type="ECO:0000313" key="1">
    <source>
        <dbReference type="EMBL" id="QBK86301.1"/>
    </source>
</evidence>
<organism evidence="1">
    <name type="scientific">Marseillevirus LCMAC102</name>
    <dbReference type="NCBI Taxonomy" id="2506603"/>
    <lineage>
        <taxon>Viruses</taxon>
        <taxon>Varidnaviria</taxon>
        <taxon>Bamfordvirae</taxon>
        <taxon>Nucleocytoviricota</taxon>
        <taxon>Megaviricetes</taxon>
        <taxon>Pimascovirales</taxon>
        <taxon>Pimascovirales incertae sedis</taxon>
        <taxon>Marseilleviridae</taxon>
    </lineage>
</organism>
<sequence length="106" mass="12134">MKNEITIQLIQNISTMMHTKVTIYQDIDKFEYDFDFNNSEQLTTKLYELSCKYNYYAAGIAVLVGDGYNGRGQMFAEDGTGTVDYYSGGPPFWLKNIDRLTVTISK</sequence>
<name>A0A481YTT3_9VIRU</name>
<dbReference type="EMBL" id="MK500334">
    <property type="protein sequence ID" value="QBK86301.1"/>
    <property type="molecule type" value="Genomic_DNA"/>
</dbReference>
<protein>
    <submittedName>
        <fullName evidence="1">Uncharacterized protein</fullName>
    </submittedName>
</protein>
<gene>
    <name evidence="1" type="ORF">LCMAC102_00960</name>
</gene>
<accession>A0A481YTT3</accession>
<reference evidence="1" key="1">
    <citation type="journal article" date="2019" name="MBio">
        <title>Virus Genomes from Deep Sea Sediments Expand the Ocean Megavirome and Support Independent Origins of Viral Gigantism.</title>
        <authorList>
            <person name="Backstrom D."/>
            <person name="Yutin N."/>
            <person name="Jorgensen S.L."/>
            <person name="Dharamshi J."/>
            <person name="Homa F."/>
            <person name="Zaremba-Niedwiedzka K."/>
            <person name="Spang A."/>
            <person name="Wolf Y.I."/>
            <person name="Koonin E.V."/>
            <person name="Ettema T.J."/>
        </authorList>
    </citation>
    <scope>NUCLEOTIDE SEQUENCE</scope>
</reference>
<proteinExistence type="predicted"/>